<name>A0A2H0RMJ1_9BACT</name>
<accession>A0A2H0RMJ1</accession>
<gene>
    <name evidence="2" type="ORF">COV07_01280</name>
</gene>
<dbReference type="Proteomes" id="UP000230833">
    <property type="component" value="Unassembled WGS sequence"/>
</dbReference>
<comment type="caution">
    <text evidence="2">The sequence shown here is derived from an EMBL/GenBank/DDBJ whole genome shotgun (WGS) entry which is preliminary data.</text>
</comment>
<feature type="signal peptide" evidence="1">
    <location>
        <begin position="1"/>
        <end position="29"/>
    </location>
</feature>
<evidence type="ECO:0000256" key="1">
    <source>
        <dbReference type="SAM" id="SignalP"/>
    </source>
</evidence>
<proteinExistence type="predicted"/>
<sequence length="445" mass="45235">MNTSIKMFGRQIVALVLGVSLGFAGSAIAATTISTNISTGGTLTVTGASYLTGAVGIGTTTPAGAFQITHAPNDDSAMVLNQTNDSTSLGTKSALHITNTDTTTDNWGVIGFGTDPMGSPSAKIGVQFRDRTNNYGDIALGTRNASGMNEWMRITSDGNVGIGTTSPYSLFSLSNNLNTTANTPLFTVASTTAGTATSTHFTILANGNVGIGTSSPSSILSIGGTPLITTDTSDGDNTKSLFLSGGGGNAANITRGAFLGLFGNQVDVDANKGSIQFTAGLGDGSSNVGDIRFSAGAGEPERMRITESGLVGIGTSTPIGLVQSTTNFPSLLINYVLTDNTAGADLKHWYMNSYAGNFLIGSIDDSYAGTVRLTIDSSGNVGIGTTTPNTRLHVSSGASATTTVSVGELGLTTSKACVNMNQADGSPGSFYLMGDAMVVEGNYCR</sequence>
<dbReference type="EMBL" id="PCYL01000015">
    <property type="protein sequence ID" value="PIR46995.1"/>
    <property type="molecule type" value="Genomic_DNA"/>
</dbReference>
<dbReference type="AlphaFoldDB" id="A0A2H0RMJ1"/>
<organism evidence="2 3">
    <name type="scientific">Candidatus Vogelbacteria bacterium CG10_big_fil_rev_8_21_14_0_10_45_14</name>
    <dbReference type="NCBI Taxonomy" id="1975042"/>
    <lineage>
        <taxon>Bacteria</taxon>
        <taxon>Candidatus Vogeliibacteriota</taxon>
    </lineage>
</organism>
<feature type="chain" id="PRO_5013769422" evidence="1">
    <location>
        <begin position="30"/>
        <end position="445"/>
    </location>
</feature>
<keyword evidence="1" id="KW-0732">Signal</keyword>
<evidence type="ECO:0000313" key="3">
    <source>
        <dbReference type="Proteomes" id="UP000230833"/>
    </source>
</evidence>
<reference evidence="2 3" key="1">
    <citation type="submission" date="2017-09" db="EMBL/GenBank/DDBJ databases">
        <title>Depth-based differentiation of microbial function through sediment-hosted aquifers and enrichment of novel symbionts in the deep terrestrial subsurface.</title>
        <authorList>
            <person name="Probst A.J."/>
            <person name="Ladd B."/>
            <person name="Jarett J.K."/>
            <person name="Geller-Mcgrath D.E."/>
            <person name="Sieber C.M."/>
            <person name="Emerson J.B."/>
            <person name="Anantharaman K."/>
            <person name="Thomas B.C."/>
            <person name="Malmstrom R."/>
            <person name="Stieglmeier M."/>
            <person name="Klingl A."/>
            <person name="Woyke T."/>
            <person name="Ryan C.M."/>
            <person name="Banfield J.F."/>
        </authorList>
    </citation>
    <scope>NUCLEOTIDE SEQUENCE [LARGE SCALE GENOMIC DNA]</scope>
    <source>
        <strain evidence="2">CG10_big_fil_rev_8_21_14_0_10_45_14</strain>
    </source>
</reference>
<protein>
    <submittedName>
        <fullName evidence="2">Uncharacterized protein</fullName>
    </submittedName>
</protein>
<evidence type="ECO:0000313" key="2">
    <source>
        <dbReference type="EMBL" id="PIR46995.1"/>
    </source>
</evidence>